<evidence type="ECO:0000256" key="3">
    <source>
        <dbReference type="ARBA" id="ARBA00022475"/>
    </source>
</evidence>
<dbReference type="InterPro" id="IPR000515">
    <property type="entry name" value="MetI-like"/>
</dbReference>
<evidence type="ECO:0000256" key="4">
    <source>
        <dbReference type="ARBA" id="ARBA00022519"/>
    </source>
</evidence>
<feature type="transmembrane region" description="Helical" evidence="8">
    <location>
        <begin position="484"/>
        <end position="505"/>
    </location>
</feature>
<feature type="transmembrane region" description="Helical" evidence="8">
    <location>
        <begin position="361"/>
        <end position="385"/>
    </location>
</feature>
<evidence type="ECO:0000256" key="7">
    <source>
        <dbReference type="ARBA" id="ARBA00023136"/>
    </source>
</evidence>
<feature type="transmembrane region" description="Helical" evidence="8">
    <location>
        <begin position="70"/>
        <end position="94"/>
    </location>
</feature>
<keyword evidence="3" id="KW-1003">Cell membrane</keyword>
<evidence type="ECO:0000313" key="10">
    <source>
        <dbReference type="EMBL" id="RDW22135.1"/>
    </source>
</evidence>
<accession>A0A3D8Q441</accession>
<feature type="transmembrane region" description="Helical" evidence="8">
    <location>
        <begin position="302"/>
        <end position="327"/>
    </location>
</feature>
<evidence type="ECO:0000256" key="8">
    <source>
        <dbReference type="RuleBase" id="RU363032"/>
    </source>
</evidence>
<feature type="transmembrane region" description="Helical" evidence="8">
    <location>
        <begin position="426"/>
        <end position="446"/>
    </location>
</feature>
<feature type="transmembrane region" description="Helical" evidence="8">
    <location>
        <begin position="106"/>
        <end position="126"/>
    </location>
</feature>
<gene>
    <name evidence="10" type="ORF">CWR48_00015</name>
</gene>
<feature type="transmembrane region" description="Helical" evidence="8">
    <location>
        <begin position="206"/>
        <end position="228"/>
    </location>
</feature>
<dbReference type="OrthoDB" id="9776648at2"/>
<evidence type="ECO:0000256" key="6">
    <source>
        <dbReference type="ARBA" id="ARBA00022989"/>
    </source>
</evidence>
<dbReference type="InterPro" id="IPR035906">
    <property type="entry name" value="MetI-like_sf"/>
</dbReference>
<feature type="transmembrane region" description="Helical" evidence="8">
    <location>
        <begin position="12"/>
        <end position="32"/>
    </location>
</feature>
<feature type="transmembrane region" description="Helical" evidence="8">
    <location>
        <begin position="252"/>
        <end position="272"/>
    </location>
</feature>
<proteinExistence type="inferred from homology"/>
<evidence type="ECO:0000313" key="11">
    <source>
        <dbReference type="Proteomes" id="UP000257143"/>
    </source>
</evidence>
<dbReference type="AlphaFoldDB" id="A0A3D8Q441"/>
<feature type="transmembrane region" description="Helical" evidence="8">
    <location>
        <begin position="397"/>
        <end position="420"/>
    </location>
</feature>
<feature type="transmembrane region" description="Helical" evidence="8">
    <location>
        <begin position="146"/>
        <end position="169"/>
    </location>
</feature>
<evidence type="ECO:0000259" key="9">
    <source>
        <dbReference type="PROSITE" id="PS50928"/>
    </source>
</evidence>
<dbReference type="EMBL" id="PIOC01000001">
    <property type="protein sequence ID" value="RDW22135.1"/>
    <property type="molecule type" value="Genomic_DNA"/>
</dbReference>
<evidence type="ECO:0000256" key="5">
    <source>
        <dbReference type="ARBA" id="ARBA00022692"/>
    </source>
</evidence>
<dbReference type="CDD" id="cd06261">
    <property type="entry name" value="TM_PBP2"/>
    <property type="match status" value="2"/>
</dbReference>
<feature type="domain" description="ABC transmembrane type-1" evidence="9">
    <location>
        <begin position="66"/>
        <end position="271"/>
    </location>
</feature>
<evidence type="ECO:0000256" key="1">
    <source>
        <dbReference type="ARBA" id="ARBA00004429"/>
    </source>
</evidence>
<protein>
    <submittedName>
        <fullName evidence="10">Iron ABC transporter permease</fullName>
    </submittedName>
</protein>
<dbReference type="Proteomes" id="UP000257143">
    <property type="component" value="Unassembled WGS sequence"/>
</dbReference>
<name>A0A3D8Q441_9BACI</name>
<comment type="subcellular location">
    <subcellularLocation>
        <location evidence="1">Cell inner membrane</location>
        <topology evidence="1">Multi-pass membrane protein</topology>
    </subcellularLocation>
    <subcellularLocation>
        <location evidence="8">Cell membrane</location>
        <topology evidence="8">Multi-pass membrane protein</topology>
    </subcellularLocation>
</comment>
<comment type="caution">
    <text evidence="10">The sequence shown here is derived from an EMBL/GenBank/DDBJ whole genome shotgun (WGS) entry which is preliminary data.</text>
</comment>
<dbReference type="PANTHER" id="PTHR43357">
    <property type="entry name" value="INNER MEMBRANE ABC TRANSPORTER PERMEASE PROTEIN YDCV"/>
    <property type="match status" value="1"/>
</dbReference>
<keyword evidence="5 8" id="KW-0812">Transmembrane</keyword>
<dbReference type="SUPFAM" id="SSF161098">
    <property type="entry name" value="MetI-like"/>
    <property type="match status" value="2"/>
</dbReference>
<dbReference type="GO" id="GO:0005886">
    <property type="term" value="C:plasma membrane"/>
    <property type="evidence" value="ECO:0007669"/>
    <property type="project" value="UniProtKB-SubCell"/>
</dbReference>
<dbReference type="GO" id="GO:0055085">
    <property type="term" value="P:transmembrane transport"/>
    <property type="evidence" value="ECO:0007669"/>
    <property type="project" value="InterPro"/>
</dbReference>
<dbReference type="Gene3D" id="1.10.3720.10">
    <property type="entry name" value="MetI-like"/>
    <property type="match status" value="2"/>
</dbReference>
<organism evidence="10 11">
    <name type="scientific">Oceanobacillus arenosus</name>
    <dbReference type="NCBI Taxonomy" id="1229153"/>
    <lineage>
        <taxon>Bacteria</taxon>
        <taxon>Bacillati</taxon>
        <taxon>Bacillota</taxon>
        <taxon>Bacilli</taxon>
        <taxon>Bacillales</taxon>
        <taxon>Bacillaceae</taxon>
        <taxon>Oceanobacillus</taxon>
    </lineage>
</organism>
<keyword evidence="2 8" id="KW-0813">Transport</keyword>
<keyword evidence="4" id="KW-0997">Cell inner membrane</keyword>
<sequence>MDTLKNRWNKWNPVTILLSFFIIWFVFAFLVFPNVNTIYETFFGTGTFSLEPVEKLLRSDRAVQSVLNSILLAIILVFTVNIVGISLVLFTNYFDIKGASILKLSYFSTLVYGGVALNLGYKLVYGKNSPLTDFLTQINPNWDGNWFSGLFAVGFVMTFACTSNHMLFLSSALRNVDYQTIEAAKNLGASQITILKNVVLPTLKPTLFALTIITFLTGLSATSAPLVFGGKEFETITPMILTFANSSSSKDLATVLALVLGIVTIIVLTFMLRSEQKGNYISISKTKTTLVKQKINNKTVNILVHIIAYILFIIYTMPVLAIIIYSFTDAMAISSGFITWDSFTIDNYLLTFSSLEAVRPYLISLGYGFAGSFLVVAFCLLCAYLMKKYNNRLTRTLDFMLMIPWFLPSTLIAVGLTVTFNTNQWVVLNQVFTGTLWLLLIGYIIVNIPFTLRITKSTFFGINQEIEDAAKNLGANAFYTFIKVLLPIILPSIMGIYSLNFIGILPDYDLTVFLYHPLYEPLGITIMNATGNSASADTKALNLVYTVILVILNTMILTAVYGNLRFRKRKKV</sequence>
<dbReference type="PROSITE" id="PS50928">
    <property type="entry name" value="ABC_TM1"/>
    <property type="match status" value="2"/>
</dbReference>
<dbReference type="Pfam" id="PF00528">
    <property type="entry name" value="BPD_transp_1"/>
    <property type="match status" value="2"/>
</dbReference>
<feature type="transmembrane region" description="Helical" evidence="8">
    <location>
        <begin position="543"/>
        <end position="564"/>
    </location>
</feature>
<keyword evidence="6 8" id="KW-1133">Transmembrane helix</keyword>
<dbReference type="PANTHER" id="PTHR43357:SF4">
    <property type="entry name" value="INNER MEMBRANE ABC TRANSPORTER PERMEASE PROTEIN YDCV"/>
    <property type="match status" value="1"/>
</dbReference>
<feature type="domain" description="ABC transmembrane type-1" evidence="9">
    <location>
        <begin position="361"/>
        <end position="556"/>
    </location>
</feature>
<keyword evidence="11" id="KW-1185">Reference proteome</keyword>
<keyword evidence="7 8" id="KW-0472">Membrane</keyword>
<reference evidence="11" key="1">
    <citation type="submission" date="2017-11" db="EMBL/GenBank/DDBJ databases">
        <authorList>
            <person name="Zhu W."/>
        </authorList>
    </citation>
    <scope>NUCLEOTIDE SEQUENCE [LARGE SCALE GENOMIC DNA]</scope>
    <source>
        <strain evidence="11">CAU 1183</strain>
    </source>
</reference>
<evidence type="ECO:0000256" key="2">
    <source>
        <dbReference type="ARBA" id="ARBA00022448"/>
    </source>
</evidence>
<comment type="similarity">
    <text evidence="8">Belongs to the binding-protein-dependent transport system permease family.</text>
</comment>